<dbReference type="Proteomes" id="UP000085678">
    <property type="component" value="Unplaced"/>
</dbReference>
<dbReference type="InterPro" id="IPR034769">
    <property type="entry name" value="CPSF6_RRM"/>
</dbReference>
<evidence type="ECO:0000256" key="4">
    <source>
        <dbReference type="SAM" id="MobiDB-lite"/>
    </source>
</evidence>
<reference evidence="7" key="1">
    <citation type="submission" date="2025-08" db="UniProtKB">
        <authorList>
            <consortium name="RefSeq"/>
        </authorList>
    </citation>
    <scope>IDENTIFICATION</scope>
    <source>
        <tissue evidence="7">Gonads</tissue>
    </source>
</reference>
<feature type="non-terminal residue" evidence="7">
    <location>
        <position position="317"/>
    </location>
</feature>
<evidence type="ECO:0000259" key="5">
    <source>
        <dbReference type="PROSITE" id="PS50102"/>
    </source>
</evidence>
<sequence>MADGVDIDLYADNLEDDFHQDADFNGGGVDLYDDVITSHSTSQDHSTEEQHHPQSDGQETKPRVPAGTTAYTGKRVSLYVGNMTWWTTDQDLTDCITSLGITDLLEIKFYENRANGQSKGFAVVTFGSDSSSRIVMEKLPRKDLHGQAPVVTHCNKHNLSQFENQSRKPDASPSQDRDRDRDRNDNRDRDRDRDRDRGYQDNRGPPGRNHPQGGGGRGRGNPYPPRGQRPAGPPGPQGPPPGAPGGPPPPHFGGPPRPGPPGPQGPPPPGMQGGPPHRQQGPPPGMVPRGPHPGGMRGPTPQDPRAGPPRPEWDRPP</sequence>
<organism evidence="6 7">
    <name type="scientific">Lingula anatina</name>
    <name type="common">Brachiopod</name>
    <name type="synonym">Lingula unguis</name>
    <dbReference type="NCBI Taxonomy" id="7574"/>
    <lineage>
        <taxon>Eukaryota</taxon>
        <taxon>Metazoa</taxon>
        <taxon>Spiralia</taxon>
        <taxon>Lophotrochozoa</taxon>
        <taxon>Brachiopoda</taxon>
        <taxon>Linguliformea</taxon>
        <taxon>Lingulata</taxon>
        <taxon>Lingulida</taxon>
        <taxon>Linguloidea</taxon>
        <taxon>Lingulidae</taxon>
        <taxon>Lingula</taxon>
    </lineage>
</organism>
<accession>A0A1S3HKZ7</accession>
<dbReference type="GO" id="GO:0006397">
    <property type="term" value="P:mRNA processing"/>
    <property type="evidence" value="ECO:0007669"/>
    <property type="project" value="UniProtKB-KW"/>
</dbReference>
<evidence type="ECO:0000313" key="6">
    <source>
        <dbReference type="Proteomes" id="UP000085678"/>
    </source>
</evidence>
<dbReference type="GeneID" id="106156205"/>
<feature type="compositionally biased region" description="Basic and acidic residues" evidence="4">
    <location>
        <begin position="45"/>
        <end position="62"/>
    </location>
</feature>
<dbReference type="CDD" id="cd12643">
    <property type="entry name" value="RRM_CFIm68"/>
    <property type="match status" value="1"/>
</dbReference>
<dbReference type="OrthoDB" id="10065185at2759"/>
<name>A0A1S3HKZ7_LINAN</name>
<dbReference type="Gene3D" id="3.30.70.330">
    <property type="match status" value="1"/>
</dbReference>
<proteinExistence type="inferred from homology"/>
<evidence type="ECO:0000256" key="3">
    <source>
        <dbReference type="PROSITE-ProRule" id="PRU00176"/>
    </source>
</evidence>
<evidence type="ECO:0000256" key="1">
    <source>
        <dbReference type="ARBA" id="ARBA00006265"/>
    </source>
</evidence>
<dbReference type="InterPro" id="IPR035979">
    <property type="entry name" value="RBD_domain_sf"/>
</dbReference>
<dbReference type="InterPro" id="IPR012677">
    <property type="entry name" value="Nucleotide-bd_a/b_plait_sf"/>
</dbReference>
<dbReference type="RefSeq" id="XP_013386785.1">
    <property type="nucleotide sequence ID" value="XM_013531331.1"/>
</dbReference>
<comment type="similarity">
    <text evidence="1">Belongs to the RRM CPSF6/7 family.</text>
</comment>
<feature type="region of interest" description="Disordered" evidence="4">
    <location>
        <begin position="159"/>
        <end position="317"/>
    </location>
</feature>
<feature type="domain" description="RRM" evidence="5">
    <location>
        <begin position="76"/>
        <end position="156"/>
    </location>
</feature>
<dbReference type="PANTHER" id="PTHR23204">
    <property type="entry name" value="CLEAVAGE AND POLYADENYLATION SPECIFIC FACTOR"/>
    <property type="match status" value="1"/>
</dbReference>
<feature type="compositionally biased region" description="Low complexity" evidence="4">
    <location>
        <begin position="202"/>
        <end position="211"/>
    </location>
</feature>
<dbReference type="SUPFAM" id="SSF54928">
    <property type="entry name" value="RNA-binding domain, RBD"/>
    <property type="match status" value="1"/>
</dbReference>
<dbReference type="InterPro" id="IPR034772">
    <property type="entry name" value="CPSF6/7"/>
</dbReference>
<dbReference type="Pfam" id="PF00076">
    <property type="entry name" value="RRM_1"/>
    <property type="match status" value="1"/>
</dbReference>
<gene>
    <name evidence="7" type="primary">LOC106156205</name>
</gene>
<feature type="compositionally biased region" description="Pro residues" evidence="4">
    <location>
        <begin position="222"/>
        <end position="270"/>
    </location>
</feature>
<dbReference type="GO" id="GO:0003723">
    <property type="term" value="F:RNA binding"/>
    <property type="evidence" value="ECO:0007669"/>
    <property type="project" value="UniProtKB-UniRule"/>
</dbReference>
<feature type="compositionally biased region" description="Basic and acidic residues" evidence="4">
    <location>
        <begin position="165"/>
        <end position="200"/>
    </location>
</feature>
<evidence type="ECO:0000256" key="2">
    <source>
        <dbReference type="ARBA" id="ARBA00016259"/>
    </source>
</evidence>
<dbReference type="PROSITE" id="PS50102">
    <property type="entry name" value="RRM"/>
    <property type="match status" value="1"/>
</dbReference>
<keyword evidence="6" id="KW-1185">Reference proteome</keyword>
<dbReference type="AlphaFoldDB" id="A0A1S3HKZ7"/>
<dbReference type="InterPro" id="IPR000504">
    <property type="entry name" value="RRM_dom"/>
</dbReference>
<feature type="region of interest" description="Disordered" evidence="4">
    <location>
        <begin position="39"/>
        <end position="68"/>
    </location>
</feature>
<dbReference type="GO" id="GO:0005634">
    <property type="term" value="C:nucleus"/>
    <property type="evidence" value="ECO:0007669"/>
    <property type="project" value="UniProtKB-SubCell"/>
</dbReference>
<keyword evidence="3" id="KW-0694">RNA-binding</keyword>
<dbReference type="STRING" id="7574.A0A1S3HKZ7"/>
<protein>
    <recommendedName>
        <fullName evidence="2">Cleavage and polyadenylation specificity factor subunit 6</fullName>
    </recommendedName>
</protein>
<evidence type="ECO:0000313" key="7">
    <source>
        <dbReference type="RefSeq" id="XP_013386785.1"/>
    </source>
</evidence>
<dbReference type="SMART" id="SM00360">
    <property type="entry name" value="RRM"/>
    <property type="match status" value="1"/>
</dbReference>
<dbReference type="KEGG" id="lak:106156205"/>
<dbReference type="InParanoid" id="A0A1S3HKZ7"/>